<accession>A0A1M5XE93</accession>
<proteinExistence type="predicted"/>
<feature type="chain" id="PRO_5039528815" evidence="1">
    <location>
        <begin position="24"/>
        <end position="164"/>
    </location>
</feature>
<evidence type="ECO:0000256" key="1">
    <source>
        <dbReference type="SAM" id="SignalP"/>
    </source>
</evidence>
<reference evidence="2 3" key="1">
    <citation type="submission" date="2016-11" db="EMBL/GenBank/DDBJ databases">
        <authorList>
            <person name="Jaros S."/>
            <person name="Januszkiewicz K."/>
            <person name="Wedrychowicz H."/>
        </authorList>
    </citation>
    <scope>NUCLEOTIDE SEQUENCE [LARGE SCALE GENOMIC DNA]</scope>
    <source>
        <strain evidence="2 3">DSM 10068</strain>
    </source>
</reference>
<dbReference type="STRING" id="1123282.SAMN02745823_01728"/>
<dbReference type="Gene3D" id="3.90.420.10">
    <property type="entry name" value="Oxidoreductase, molybdopterin-binding domain"/>
    <property type="match status" value="1"/>
</dbReference>
<dbReference type="SUPFAM" id="SSF56524">
    <property type="entry name" value="Oxidoreductase molybdopterin-binding domain"/>
    <property type="match status" value="1"/>
</dbReference>
<keyword evidence="3" id="KW-1185">Reference proteome</keyword>
<protein>
    <submittedName>
        <fullName evidence="2">Oxidoreductase molybdopterin binding domain-containing protein</fullName>
    </submittedName>
</protein>
<evidence type="ECO:0000313" key="2">
    <source>
        <dbReference type="EMBL" id="SHH97868.1"/>
    </source>
</evidence>
<dbReference type="Proteomes" id="UP000183995">
    <property type="component" value="Unassembled WGS sequence"/>
</dbReference>
<name>A0A1M5XE93_9FIRM</name>
<dbReference type="RefSeq" id="WP_073077779.1">
    <property type="nucleotide sequence ID" value="NZ_FQXV01000005.1"/>
</dbReference>
<dbReference type="EMBL" id="FQXV01000005">
    <property type="protein sequence ID" value="SHH97868.1"/>
    <property type="molecule type" value="Genomic_DNA"/>
</dbReference>
<dbReference type="OrthoDB" id="2084186at2"/>
<keyword evidence="1" id="KW-0732">Signal</keyword>
<evidence type="ECO:0000313" key="3">
    <source>
        <dbReference type="Proteomes" id="UP000183995"/>
    </source>
</evidence>
<sequence length="164" mass="17555">MAARVRLAAALFCVCLLLPGCGAGVTADISAYGDTPITVSGLTDKDFTVTPGELAKLKCVRMDGTGKTAKAGTVNAVGPLLETFLAQYGKTLDDFSYIKFTAADQYAVTLGKQHLKEKDVVLSVASGSKPLTESQRPLRLFIPDAESSYWIYAVVRIDFTPKDQ</sequence>
<dbReference type="AlphaFoldDB" id="A0A1M5XE93"/>
<organism evidence="2 3">
    <name type="scientific">Sporobacter termitidis DSM 10068</name>
    <dbReference type="NCBI Taxonomy" id="1123282"/>
    <lineage>
        <taxon>Bacteria</taxon>
        <taxon>Bacillati</taxon>
        <taxon>Bacillota</taxon>
        <taxon>Clostridia</taxon>
        <taxon>Eubacteriales</taxon>
        <taxon>Oscillospiraceae</taxon>
        <taxon>Sporobacter</taxon>
    </lineage>
</organism>
<dbReference type="InterPro" id="IPR036374">
    <property type="entry name" value="OxRdtase_Mopterin-bd_sf"/>
</dbReference>
<feature type="signal peptide" evidence="1">
    <location>
        <begin position="1"/>
        <end position="23"/>
    </location>
</feature>
<gene>
    <name evidence="2" type="ORF">SAMN02745823_01728</name>
</gene>